<dbReference type="EMBL" id="JAMDGR010000009">
    <property type="protein sequence ID" value="MDD1149603.1"/>
    <property type="molecule type" value="Genomic_DNA"/>
</dbReference>
<feature type="non-terminal residue" evidence="6">
    <location>
        <position position="1"/>
    </location>
</feature>
<comment type="caution">
    <text evidence="6">The sequence shown here is derived from an EMBL/GenBank/DDBJ whole genome shotgun (WGS) entry which is preliminary data.</text>
</comment>
<protein>
    <submittedName>
        <fullName evidence="6">Hemagglutinin repeat-containing protein</fullName>
    </submittedName>
</protein>
<sequence length="999" mass="103372">PAVDAAYQTTKQAKEEDDSRLSALQGIKAGLTGVQAWQAAQQGGGMNGDNIGQFVGISISLGSQQSSSKQTQEQVVSQGSSLTSGNNLSIVAAGSGTAGADGDIRVQGSQLKAGNNVLLAAERDIQLEAAANRQKLDGKNSSSGGAIGVSLGVGPNGAGLSIFANGNKGVGKEKGTGTTWTETTLDAGNQASLISGRDAALKGAQVNADKITAKVGRDLTLQSLQDTDDYKSKQSNVSGGASFTFGTMTGSASVSVSQSKIDSKYQSVQEQTGLFAGKGGYQVEVGKHTQLDGSVIASTAETDKNRLSTGTLGWSDLKNEAEYKSQMQSASVSSGNGGADGFTSNMPSGMLLAYNHGGSASGTTSSAISNGTLDIRDPGQQKQDVATLSRDVEHANGSISPIFDKEKEQKRLREVQLIGEIGTQVTDIVRTEGQLKADKEASDELEKLGIHRPGKNASKEEVENYQKQLIATDAYKQVMGKYGTGGDYQRVAQAVTAALQGLAGGDIGSALAGASAPYLAQLIKKTTGDNPALNTMAHAVLGAAVAQAQGNSAIAGAAGAAGGELAARFITQQLYGTSDTSSLSEEQKQTVAALSTLAAGLAGGIAKGDSAGAIAGAGAGKNAVENNLLANKYGVEKLNETSLVALHEKLVAAKIGGMNDLQEKFSACAGDGGCERAVRNEYRQREKESGENLVALYQAGGLSQEELNLLFGKYARIMMEGAKEGQLNSGWGGILGNIYTLNGNDWTPIGTISNPYLAIVRSSEQISEWKKQGLSDEKIRELSLKDGVISSVLAPVDVNGVTNLLNNGASKEELVQFAMIAAFGRVTSGSGKLSKGTGTTGEVVTTKEIGVSAGAVTPGQINFMGDAEQFFKYASKRSDIDADGFFDVVAHGSKKKIEIVTPNGIVMADQRVVSKLIESNPGYSGQPIRLLSCDTGACDTGFAQNLANKMGVAVKAPTNLVWAYDDGRLVVAPRSPLNENLPDLLNQGTFKIFTPGKPE</sequence>
<evidence type="ECO:0000259" key="5">
    <source>
        <dbReference type="Pfam" id="PF04829"/>
    </source>
</evidence>
<evidence type="ECO:0000313" key="6">
    <source>
        <dbReference type="EMBL" id="MDD1149603.1"/>
    </source>
</evidence>
<dbReference type="InterPro" id="IPR025157">
    <property type="entry name" value="Hemagglutinin_rpt"/>
</dbReference>
<dbReference type="Proteomes" id="UP001217610">
    <property type="component" value="Unassembled WGS sequence"/>
</dbReference>
<evidence type="ECO:0000256" key="3">
    <source>
        <dbReference type="ARBA" id="ARBA00022913"/>
    </source>
</evidence>
<keyword evidence="3" id="KW-1266">Target cell cytoplasm</keyword>
<evidence type="ECO:0000256" key="1">
    <source>
        <dbReference type="ARBA" id="ARBA00004219"/>
    </source>
</evidence>
<name>A0ABT5Q5X2_9PSED</name>
<dbReference type="Pfam" id="PF04829">
    <property type="entry name" value="PT-VENN"/>
    <property type="match status" value="1"/>
</dbReference>
<gene>
    <name evidence="6" type="ORF">M5G25_15010</name>
</gene>
<proteinExistence type="predicted"/>
<evidence type="ECO:0000256" key="4">
    <source>
        <dbReference type="ARBA" id="ARBA00023026"/>
    </source>
</evidence>
<accession>A0ABT5Q5X2</accession>
<organism evidence="6 7">
    <name type="scientific">Pseudomonas idahonensis</name>
    <dbReference type="NCBI Taxonomy" id="2942628"/>
    <lineage>
        <taxon>Bacteria</taxon>
        <taxon>Pseudomonadati</taxon>
        <taxon>Pseudomonadota</taxon>
        <taxon>Gammaproteobacteria</taxon>
        <taxon>Pseudomonadales</taxon>
        <taxon>Pseudomonadaceae</taxon>
        <taxon>Pseudomonas</taxon>
    </lineage>
</organism>
<dbReference type="RefSeq" id="WP_273923224.1">
    <property type="nucleotide sequence ID" value="NZ_JAMDGR010000009.1"/>
</dbReference>
<evidence type="ECO:0000313" key="7">
    <source>
        <dbReference type="Proteomes" id="UP001217610"/>
    </source>
</evidence>
<comment type="subcellular location">
    <subcellularLocation>
        <location evidence="1">Target cell</location>
        <location evidence="1">Target cell cytoplasm</location>
    </subcellularLocation>
</comment>
<evidence type="ECO:0000256" key="2">
    <source>
        <dbReference type="ARBA" id="ARBA00022656"/>
    </source>
</evidence>
<feature type="domain" description="VENN motif-containing" evidence="5">
    <location>
        <begin position="581"/>
        <end position="630"/>
    </location>
</feature>
<reference evidence="6 7" key="1">
    <citation type="submission" date="2022-05" db="EMBL/GenBank/DDBJ databases">
        <title>Novel Pseudomonas spp. Isolated from a Rainbow Trout Aquaculture Facility.</title>
        <authorList>
            <person name="Testerman T."/>
            <person name="Graf J."/>
        </authorList>
    </citation>
    <scope>NUCLEOTIDE SEQUENCE [LARGE SCALE GENOMIC DNA]</scope>
    <source>
        <strain evidence="6 7">ID357</strain>
    </source>
</reference>
<keyword evidence="2" id="KW-0800">Toxin</keyword>
<keyword evidence="7" id="KW-1185">Reference proteome</keyword>
<keyword evidence="4" id="KW-0843">Virulence</keyword>
<dbReference type="Pfam" id="PF13332">
    <property type="entry name" value="Fil_haemagg_2"/>
    <property type="match status" value="1"/>
</dbReference>
<dbReference type="InterPro" id="IPR006914">
    <property type="entry name" value="VENN_dom"/>
</dbReference>